<dbReference type="OrthoDB" id="3373301at2"/>
<dbReference type="RefSeq" id="WP_088979158.1">
    <property type="nucleotide sequence ID" value="NZ_LT607753.1"/>
</dbReference>
<dbReference type="AlphaFoldDB" id="A0A1C5GXM6"/>
<dbReference type="Proteomes" id="UP000198215">
    <property type="component" value="Chromosome I"/>
</dbReference>
<sequence length="176" mass="17944">MSLTDSIGADLQAMAAGVDRAQQQEAAAVDHAIEQITARVVASGFVGIAVGLARAREVLGQARSRLVEAGGVLGEASRSLSAVPQQPSPQETTAALTPVVAALTGTVGHFTAAASAVDETRRLVTAALQGGQPGPTLSRLQQVLQVLAIVRTRGTEARQHVDAALAQARQVGELGN</sequence>
<accession>A0A1C5GXM6</accession>
<dbReference type="InterPro" id="IPR046211">
    <property type="entry name" value="DUF6244"/>
</dbReference>
<dbReference type="Pfam" id="PF19757">
    <property type="entry name" value="DUF6244"/>
    <property type="match status" value="1"/>
</dbReference>
<evidence type="ECO:0000313" key="1">
    <source>
        <dbReference type="EMBL" id="SCG38546.1"/>
    </source>
</evidence>
<dbReference type="EMBL" id="LT607753">
    <property type="protein sequence ID" value="SCG38546.1"/>
    <property type="molecule type" value="Genomic_DNA"/>
</dbReference>
<name>A0A1C5GXM6_9ACTN</name>
<evidence type="ECO:0000313" key="2">
    <source>
        <dbReference type="Proteomes" id="UP000198215"/>
    </source>
</evidence>
<gene>
    <name evidence="1" type="ORF">GA0070614_0532</name>
</gene>
<proteinExistence type="predicted"/>
<protein>
    <submittedName>
        <fullName evidence="1">Uncharacterized protein</fullName>
    </submittedName>
</protein>
<keyword evidence="2" id="KW-1185">Reference proteome</keyword>
<organism evidence="1 2">
    <name type="scientific">Micromonospora coxensis</name>
    <dbReference type="NCBI Taxonomy" id="356852"/>
    <lineage>
        <taxon>Bacteria</taxon>
        <taxon>Bacillati</taxon>
        <taxon>Actinomycetota</taxon>
        <taxon>Actinomycetes</taxon>
        <taxon>Micromonosporales</taxon>
        <taxon>Micromonosporaceae</taxon>
        <taxon>Micromonospora</taxon>
    </lineage>
</organism>
<reference evidence="2" key="1">
    <citation type="submission" date="2016-06" db="EMBL/GenBank/DDBJ databases">
        <authorList>
            <person name="Varghese N."/>
            <person name="Submissions Spin"/>
        </authorList>
    </citation>
    <scope>NUCLEOTIDE SEQUENCE [LARGE SCALE GENOMIC DNA]</scope>
    <source>
        <strain evidence="2">DSM 45161</strain>
    </source>
</reference>